<dbReference type="InterPro" id="IPR052337">
    <property type="entry name" value="SAT4-like"/>
</dbReference>
<keyword evidence="7 15" id="KW-0812">Transmembrane</keyword>
<evidence type="ECO:0000256" key="14">
    <source>
        <dbReference type="PROSITE-ProRule" id="PRU01356"/>
    </source>
</evidence>
<proteinExistence type="inferred from homology"/>
<feature type="transmembrane region" description="Helical" evidence="15">
    <location>
        <begin position="277"/>
        <end position="300"/>
    </location>
</feature>
<dbReference type="InterPro" id="IPR049326">
    <property type="entry name" value="Rhodopsin_dom_fungi"/>
</dbReference>
<keyword evidence="8" id="KW-0732">Signal</keyword>
<accession>A0AAD4GXV9</accession>
<dbReference type="GO" id="GO:0005576">
    <property type="term" value="C:extracellular region"/>
    <property type="evidence" value="ECO:0007669"/>
    <property type="project" value="UniProtKB-SubCell"/>
</dbReference>
<dbReference type="PROSITE" id="PS52012">
    <property type="entry name" value="CFEM"/>
    <property type="match status" value="1"/>
</dbReference>
<feature type="transmembrane region" description="Helical" evidence="15">
    <location>
        <begin position="247"/>
        <end position="265"/>
    </location>
</feature>
<dbReference type="AlphaFoldDB" id="A0AAD4GXV9"/>
<evidence type="ECO:0000256" key="6">
    <source>
        <dbReference type="ARBA" id="ARBA00022622"/>
    </source>
</evidence>
<keyword evidence="11 14" id="KW-1015">Disulfide bond</keyword>
<feature type="transmembrane region" description="Helical" evidence="15">
    <location>
        <begin position="194"/>
        <end position="216"/>
    </location>
</feature>
<evidence type="ECO:0000256" key="9">
    <source>
        <dbReference type="ARBA" id="ARBA00022989"/>
    </source>
</evidence>
<evidence type="ECO:0000259" key="16">
    <source>
        <dbReference type="PROSITE" id="PS52012"/>
    </source>
</evidence>
<keyword evidence="18" id="KW-1185">Reference proteome</keyword>
<evidence type="ECO:0000256" key="13">
    <source>
        <dbReference type="ARBA" id="ARBA00038359"/>
    </source>
</evidence>
<feature type="domain" description="CFEM" evidence="16">
    <location>
        <begin position="1"/>
        <end position="99"/>
    </location>
</feature>
<comment type="caution">
    <text evidence="14">Lacks conserved residue(s) required for the propagation of feature annotation.</text>
</comment>
<feature type="disulfide bond" evidence="14">
    <location>
        <begin position="40"/>
        <end position="73"/>
    </location>
</feature>
<feature type="transmembrane region" description="Helical" evidence="15">
    <location>
        <begin position="83"/>
        <end position="101"/>
    </location>
</feature>
<dbReference type="GO" id="GO:0098552">
    <property type="term" value="C:side of membrane"/>
    <property type="evidence" value="ECO:0007669"/>
    <property type="project" value="UniProtKB-KW"/>
</dbReference>
<evidence type="ECO:0000256" key="4">
    <source>
        <dbReference type="ARBA" id="ARBA00010031"/>
    </source>
</evidence>
<comment type="caution">
    <text evidence="17">The sequence shown here is derived from an EMBL/GenBank/DDBJ whole genome shotgun (WGS) entry which is preliminary data.</text>
</comment>
<comment type="similarity">
    <text evidence="4">Belongs to the RBT5 family.</text>
</comment>
<dbReference type="EMBL" id="VCAU01000008">
    <property type="protein sequence ID" value="KAF9893352.1"/>
    <property type="molecule type" value="Genomic_DNA"/>
</dbReference>
<dbReference type="PANTHER" id="PTHR33048">
    <property type="entry name" value="PTH11-LIKE INTEGRAL MEMBRANE PROTEIN (AFU_ORTHOLOGUE AFUA_5G11245)"/>
    <property type="match status" value="1"/>
</dbReference>
<evidence type="ECO:0000256" key="2">
    <source>
        <dbReference type="ARBA" id="ARBA00004589"/>
    </source>
</evidence>
<keyword evidence="9 15" id="KW-1133">Transmembrane helix</keyword>
<evidence type="ECO:0000256" key="1">
    <source>
        <dbReference type="ARBA" id="ARBA00004141"/>
    </source>
</evidence>
<dbReference type="InterPro" id="IPR008427">
    <property type="entry name" value="Extracellular_membr_CFEM_dom"/>
</dbReference>
<dbReference type="Pfam" id="PF05730">
    <property type="entry name" value="CFEM"/>
    <property type="match status" value="1"/>
</dbReference>
<evidence type="ECO:0000256" key="5">
    <source>
        <dbReference type="ARBA" id="ARBA00022525"/>
    </source>
</evidence>
<reference evidence="17" key="2">
    <citation type="submission" date="2020-02" db="EMBL/GenBank/DDBJ databases">
        <authorList>
            <person name="Gilchrist C.L.M."/>
            <person name="Chooi Y.-H."/>
        </authorList>
    </citation>
    <scope>NUCLEOTIDE SEQUENCE</scope>
    <source>
        <strain evidence="17">MST-FP2251</strain>
    </source>
</reference>
<evidence type="ECO:0000256" key="12">
    <source>
        <dbReference type="ARBA" id="ARBA00023288"/>
    </source>
</evidence>
<evidence type="ECO:0000256" key="11">
    <source>
        <dbReference type="ARBA" id="ARBA00023157"/>
    </source>
</evidence>
<dbReference type="SMART" id="SM00747">
    <property type="entry name" value="CFEM"/>
    <property type="match status" value="1"/>
</dbReference>
<feature type="disulfide bond" evidence="14">
    <location>
        <begin position="31"/>
        <end position="38"/>
    </location>
</feature>
<keyword evidence="10 15" id="KW-0472">Membrane</keyword>
<keyword evidence="12" id="KW-0449">Lipoprotein</keyword>
<sequence>MNSTVPEEFLIDLPACAAKCVTTTLLHATPCSVTQQKCICTNKPLLTDAIGCFSLQCPPKLSLSSTNITRAACGMPEKSETDLAPALAGSLGTLALIMVILRWSQRMFMKKSLGRDDGLLLMALDCAAPLNCLTFPLKTHGLGTNVWTIPFDNITVQLKLLFLAEVFYMPSETLTQLSFLAFYLRIFPPSKYQYMAYALGVVSMCFGISNTLVIIFQCTPVSFVWTKWVGETAGSCIDINSYSWYRAAMQIVMDLSIIALPLWPLSKLSLSKRKKTLVLVMFCTGFLITVVSCLRLQSLIKFSKSANISMDNNPAIFWSVVECDVAIICACLPCLPSLLQPCFPGCFGSTRQYPKAENRTPSTVRMEHFKRREDFSILHTSASRDGLVSEQ</sequence>
<reference evidence="17" key="1">
    <citation type="journal article" date="2019" name="Beilstein J. Org. Chem.">
        <title>Nanangenines: drimane sesquiterpenoids as the dominant metabolite cohort of a novel Australian fungus, Aspergillus nanangensis.</title>
        <authorList>
            <person name="Lacey H.J."/>
            <person name="Gilchrist C.L.M."/>
            <person name="Crombie A."/>
            <person name="Kalaitzis J.A."/>
            <person name="Vuong D."/>
            <person name="Rutledge P.J."/>
            <person name="Turner P."/>
            <person name="Pitt J.I."/>
            <person name="Lacey E."/>
            <person name="Chooi Y.H."/>
            <person name="Piggott A.M."/>
        </authorList>
    </citation>
    <scope>NUCLEOTIDE SEQUENCE</scope>
    <source>
        <strain evidence="17">MST-FP2251</strain>
    </source>
</reference>
<keyword evidence="5" id="KW-0964">Secreted</keyword>
<organism evidence="17 18">
    <name type="scientific">Aspergillus nanangensis</name>
    <dbReference type="NCBI Taxonomy" id="2582783"/>
    <lineage>
        <taxon>Eukaryota</taxon>
        <taxon>Fungi</taxon>
        <taxon>Dikarya</taxon>
        <taxon>Ascomycota</taxon>
        <taxon>Pezizomycotina</taxon>
        <taxon>Eurotiomycetes</taxon>
        <taxon>Eurotiomycetidae</taxon>
        <taxon>Eurotiales</taxon>
        <taxon>Aspergillaceae</taxon>
        <taxon>Aspergillus</taxon>
        <taxon>Aspergillus subgen. Circumdati</taxon>
    </lineage>
</organism>
<evidence type="ECO:0000256" key="10">
    <source>
        <dbReference type="ARBA" id="ARBA00023136"/>
    </source>
</evidence>
<keyword evidence="6" id="KW-0325">Glycoprotein</keyword>
<name>A0AAD4GXV9_ASPNN</name>
<evidence type="ECO:0000256" key="15">
    <source>
        <dbReference type="SAM" id="Phobius"/>
    </source>
</evidence>
<evidence type="ECO:0000256" key="7">
    <source>
        <dbReference type="ARBA" id="ARBA00022692"/>
    </source>
</evidence>
<evidence type="ECO:0000313" key="18">
    <source>
        <dbReference type="Proteomes" id="UP001194746"/>
    </source>
</evidence>
<comment type="similarity">
    <text evidence="13">Belongs to the SAT4 family.</text>
</comment>
<comment type="subcellular location">
    <subcellularLocation>
        <location evidence="2">Membrane</location>
        <topology evidence="2">Lipid-anchor</topology>
        <topology evidence="2">GPI-anchor</topology>
    </subcellularLocation>
    <subcellularLocation>
        <location evidence="1">Membrane</location>
        <topology evidence="1">Multi-pass membrane protein</topology>
    </subcellularLocation>
    <subcellularLocation>
        <location evidence="3">Secreted</location>
    </subcellularLocation>
</comment>
<evidence type="ECO:0000256" key="3">
    <source>
        <dbReference type="ARBA" id="ARBA00004613"/>
    </source>
</evidence>
<dbReference type="PANTHER" id="PTHR33048:SF143">
    <property type="entry name" value="EXTRACELLULAR MEMBRANE PROTEIN CFEM DOMAIN-CONTAINING PROTEIN-RELATED"/>
    <property type="match status" value="1"/>
</dbReference>
<protein>
    <recommendedName>
        <fullName evidence="16">CFEM domain-containing protein</fullName>
    </recommendedName>
</protein>
<evidence type="ECO:0000313" key="17">
    <source>
        <dbReference type="EMBL" id="KAF9893352.1"/>
    </source>
</evidence>
<gene>
    <name evidence="17" type="ORF">FE257_011784</name>
</gene>
<keyword evidence="6" id="KW-0336">GPI-anchor</keyword>
<dbReference type="Pfam" id="PF20684">
    <property type="entry name" value="Fung_rhodopsin"/>
    <property type="match status" value="1"/>
</dbReference>
<dbReference type="Proteomes" id="UP001194746">
    <property type="component" value="Unassembled WGS sequence"/>
</dbReference>
<evidence type="ECO:0000256" key="8">
    <source>
        <dbReference type="ARBA" id="ARBA00022729"/>
    </source>
</evidence>